<dbReference type="Proteomes" id="UP000266482">
    <property type="component" value="Unassembled WGS sequence"/>
</dbReference>
<feature type="domain" description="Response regulatory" evidence="10">
    <location>
        <begin position="3"/>
        <end position="120"/>
    </location>
</feature>
<dbReference type="GO" id="GO:0003700">
    <property type="term" value="F:DNA-binding transcription factor activity"/>
    <property type="evidence" value="ECO:0007669"/>
    <property type="project" value="InterPro"/>
</dbReference>
<keyword evidence="4" id="KW-0902">Two-component regulatory system</keyword>
<dbReference type="PANTHER" id="PTHR42713">
    <property type="entry name" value="HISTIDINE KINASE-RELATED"/>
    <property type="match status" value="1"/>
</dbReference>
<evidence type="ECO:0000256" key="7">
    <source>
        <dbReference type="ARBA" id="ARBA00023163"/>
    </source>
</evidence>
<feature type="modified residue" description="4-aspartylphosphate" evidence="8">
    <location>
        <position position="55"/>
    </location>
</feature>
<reference evidence="11 12" key="1">
    <citation type="submission" date="2018-09" db="EMBL/GenBank/DDBJ databases">
        <title>Paenibacillus aracenensis nov. sp. isolated from a cave in southern Spain.</title>
        <authorList>
            <person name="Jurado V."/>
            <person name="Gutierrez-Patricio S."/>
            <person name="Gonzalez-Pimentel J.L."/>
            <person name="Miller A.Z."/>
            <person name="Laiz L."/>
            <person name="Saiz-Jimenez C."/>
        </authorList>
    </citation>
    <scope>NUCLEOTIDE SEQUENCE [LARGE SCALE GENOMIC DNA]</scope>
    <source>
        <strain evidence="11 12">DSM 22867</strain>
    </source>
</reference>
<dbReference type="InterPro" id="IPR000772">
    <property type="entry name" value="Ricin_B_lectin"/>
</dbReference>
<dbReference type="CDD" id="cd00161">
    <property type="entry name" value="beta-trefoil_Ricin-like"/>
    <property type="match status" value="1"/>
</dbReference>
<dbReference type="InterPro" id="IPR035992">
    <property type="entry name" value="Ricin_B-like_lectins"/>
</dbReference>
<protein>
    <submittedName>
        <fullName evidence="11">Response regulator</fullName>
    </submittedName>
</protein>
<dbReference type="PROSITE" id="PS50231">
    <property type="entry name" value="RICIN_B_LECTIN"/>
    <property type="match status" value="1"/>
</dbReference>
<keyword evidence="5" id="KW-0805">Transcription regulation</keyword>
<dbReference type="Gene3D" id="3.40.50.2300">
    <property type="match status" value="1"/>
</dbReference>
<keyword evidence="3 8" id="KW-0597">Phosphoprotein</keyword>
<dbReference type="Gene3D" id="1.10.10.60">
    <property type="entry name" value="Homeodomain-like"/>
    <property type="match status" value="2"/>
</dbReference>
<dbReference type="OrthoDB" id="9794370at2"/>
<dbReference type="GO" id="GO:0043565">
    <property type="term" value="F:sequence-specific DNA binding"/>
    <property type="evidence" value="ECO:0007669"/>
    <property type="project" value="InterPro"/>
</dbReference>
<evidence type="ECO:0000259" key="10">
    <source>
        <dbReference type="PROSITE" id="PS50110"/>
    </source>
</evidence>
<dbReference type="Pfam" id="PF12833">
    <property type="entry name" value="HTH_18"/>
    <property type="match status" value="1"/>
</dbReference>
<dbReference type="PROSITE" id="PS50110">
    <property type="entry name" value="RESPONSE_REGULATORY"/>
    <property type="match status" value="1"/>
</dbReference>
<sequence>MLKAMIVEDNAIYRYAIKTIIDWERCGFELAAEAVNGRQALERLVDCPVDLIVTDISMPEMNGIDLIHSVKQSAPETKVIVLSSYDDFHFVKDALKLGALDYLLKHDLEEEGLIQAVTQAREKIEEERSRRSDDRPQQRQAALQLLREALLSSEDANDLGRRGEAADAALRESSIVLLAVSMDAAACKNIASLEAVFGSAIGQMTDVWQCVTLAPHRVAVALDFGRERSEARLAGAAHQAAERIKASLDGMGIACSIGISRAGLGLKAARGLLAQAEAALFRSIYAERESSRIFAPLTEQGQPEPDLGGSVSSLSKALKNGSAESIELHARRLFQDMRRMKPGKGVVRKVLLDLFAQLVVLASDRGVECEPMEHWHDRIARALDRLEDIKTIQSLFLEQCLRLTGGQPHGERTEIRLAREYILARLGEDLNVADIAARLGLSPNYLSVIFRQQTGQRLVEFIQHSRVEAAKKLLRETTLKVYEVAERVGFKDTSYFCKVFKEYAAMTVSDFRCYGQPAGGFLPEADYLLVNRGSGMALDVQGEAREAGAELIQYHPHGGKNQLWRLLPAGDGVFKLVNRWSGLLLDVEGASANAGARLVQAADHGGESQRWSVVKAGSYFKLVNIGSGLRADVNGCSKEAHAPVIQWKDNHGANQQWSIVNAHSAGIVKFSYIS</sequence>
<keyword evidence="12" id="KW-1185">Reference proteome</keyword>
<evidence type="ECO:0000313" key="11">
    <source>
        <dbReference type="EMBL" id="RIX53199.1"/>
    </source>
</evidence>
<dbReference type="RefSeq" id="WP_119599780.1">
    <property type="nucleotide sequence ID" value="NZ_QXQA01000005.1"/>
</dbReference>
<dbReference type="InterPro" id="IPR051552">
    <property type="entry name" value="HptR"/>
</dbReference>
<dbReference type="GO" id="GO:0000160">
    <property type="term" value="P:phosphorelay signal transduction system"/>
    <property type="evidence" value="ECO:0007669"/>
    <property type="project" value="UniProtKB-KW"/>
</dbReference>
<gene>
    <name evidence="11" type="ORF">D3P08_11265</name>
</gene>
<dbReference type="SUPFAM" id="SSF50370">
    <property type="entry name" value="Ricin B-like lectins"/>
    <property type="match status" value="1"/>
</dbReference>
<evidence type="ECO:0000256" key="8">
    <source>
        <dbReference type="PROSITE-ProRule" id="PRU00169"/>
    </source>
</evidence>
<dbReference type="InterPro" id="IPR011006">
    <property type="entry name" value="CheY-like_superfamily"/>
</dbReference>
<dbReference type="Pfam" id="PF00072">
    <property type="entry name" value="Response_reg"/>
    <property type="match status" value="1"/>
</dbReference>
<dbReference type="CDD" id="cd17536">
    <property type="entry name" value="REC_YesN-like"/>
    <property type="match status" value="1"/>
</dbReference>
<dbReference type="SUPFAM" id="SSF46689">
    <property type="entry name" value="Homeodomain-like"/>
    <property type="match status" value="2"/>
</dbReference>
<dbReference type="AlphaFoldDB" id="A0A3A1UXE4"/>
<dbReference type="Gene3D" id="2.80.10.50">
    <property type="match status" value="3"/>
</dbReference>
<evidence type="ECO:0000259" key="9">
    <source>
        <dbReference type="PROSITE" id="PS01124"/>
    </source>
</evidence>
<keyword evidence="2" id="KW-0963">Cytoplasm</keyword>
<dbReference type="SUPFAM" id="SSF52172">
    <property type="entry name" value="CheY-like"/>
    <property type="match status" value="1"/>
</dbReference>
<evidence type="ECO:0000256" key="3">
    <source>
        <dbReference type="ARBA" id="ARBA00022553"/>
    </source>
</evidence>
<comment type="caution">
    <text evidence="11">The sequence shown here is derived from an EMBL/GenBank/DDBJ whole genome shotgun (WGS) entry which is preliminary data.</text>
</comment>
<proteinExistence type="predicted"/>
<feature type="domain" description="HTH araC/xylS-type" evidence="9">
    <location>
        <begin position="416"/>
        <end position="514"/>
    </location>
</feature>
<dbReference type="Pfam" id="PF14200">
    <property type="entry name" value="RicinB_lectin_2"/>
    <property type="match status" value="2"/>
</dbReference>
<dbReference type="InterPro" id="IPR018060">
    <property type="entry name" value="HTH_AraC"/>
</dbReference>
<dbReference type="InterPro" id="IPR009057">
    <property type="entry name" value="Homeodomain-like_sf"/>
</dbReference>
<dbReference type="PROSITE" id="PS01124">
    <property type="entry name" value="HTH_ARAC_FAMILY_2"/>
    <property type="match status" value="1"/>
</dbReference>
<evidence type="ECO:0000256" key="1">
    <source>
        <dbReference type="ARBA" id="ARBA00004496"/>
    </source>
</evidence>
<dbReference type="InterPro" id="IPR001789">
    <property type="entry name" value="Sig_transdc_resp-reg_receiver"/>
</dbReference>
<comment type="subcellular location">
    <subcellularLocation>
        <location evidence="1">Cytoplasm</location>
    </subcellularLocation>
</comment>
<dbReference type="SMART" id="SM00342">
    <property type="entry name" value="HTH_ARAC"/>
    <property type="match status" value="1"/>
</dbReference>
<keyword evidence="7" id="KW-0804">Transcription</keyword>
<dbReference type="SMART" id="SM00458">
    <property type="entry name" value="RICIN"/>
    <property type="match status" value="1"/>
</dbReference>
<evidence type="ECO:0000256" key="6">
    <source>
        <dbReference type="ARBA" id="ARBA00023125"/>
    </source>
</evidence>
<dbReference type="EMBL" id="QXQA01000005">
    <property type="protein sequence ID" value="RIX53199.1"/>
    <property type="molecule type" value="Genomic_DNA"/>
</dbReference>
<accession>A0A3A1UXE4</accession>
<evidence type="ECO:0000256" key="4">
    <source>
        <dbReference type="ARBA" id="ARBA00023012"/>
    </source>
</evidence>
<dbReference type="SMART" id="SM00448">
    <property type="entry name" value="REC"/>
    <property type="match status" value="1"/>
</dbReference>
<dbReference type="GO" id="GO:0005737">
    <property type="term" value="C:cytoplasm"/>
    <property type="evidence" value="ECO:0007669"/>
    <property type="project" value="UniProtKB-SubCell"/>
</dbReference>
<dbReference type="PANTHER" id="PTHR42713:SF3">
    <property type="entry name" value="TRANSCRIPTIONAL REGULATORY PROTEIN HPTR"/>
    <property type="match status" value="1"/>
</dbReference>
<evidence type="ECO:0000256" key="2">
    <source>
        <dbReference type="ARBA" id="ARBA00022490"/>
    </source>
</evidence>
<evidence type="ECO:0000313" key="12">
    <source>
        <dbReference type="Proteomes" id="UP000266482"/>
    </source>
</evidence>
<keyword evidence="6" id="KW-0238">DNA-binding</keyword>
<organism evidence="11 12">
    <name type="scientific">Paenibacillus nanensis</name>
    <dbReference type="NCBI Taxonomy" id="393251"/>
    <lineage>
        <taxon>Bacteria</taxon>
        <taxon>Bacillati</taxon>
        <taxon>Bacillota</taxon>
        <taxon>Bacilli</taxon>
        <taxon>Bacillales</taxon>
        <taxon>Paenibacillaceae</taxon>
        <taxon>Paenibacillus</taxon>
    </lineage>
</organism>
<name>A0A3A1UXE4_9BACL</name>
<evidence type="ECO:0000256" key="5">
    <source>
        <dbReference type="ARBA" id="ARBA00023015"/>
    </source>
</evidence>